<feature type="domain" description="Reverse transcriptase" evidence="1">
    <location>
        <begin position="103"/>
        <end position="263"/>
    </location>
</feature>
<dbReference type="InterPro" id="IPR000477">
    <property type="entry name" value="RT_dom"/>
</dbReference>
<sequence>MMRRTVSLSEDSLFPPLEKKLKESNILEDQEDLKNFPVPDRLLARNQFWQKINGDYMIQKGATESWTSPQDVCFLTSTSNYREYQSSQSAMQEFNKQLQEETRSGIVIETDDVKVDNPTFLVKRADGRSRKILDCRMINAITRQKRFKMDGQEQLRHLIRQGDFGITIDLKDAFHHIKVSYALRPFFGFSFLGHTYTYAGLPFGWRNSPFFFTKPLQIAIREIRRRWTVKIQAYIDDIIILDSNRISLAKKTLEIAQFLKNFC</sequence>
<dbReference type="SUPFAM" id="SSF56672">
    <property type="entry name" value="DNA/RNA polymerases"/>
    <property type="match status" value="1"/>
</dbReference>
<name>A0A5J4W5K4_9EUKA</name>
<reference evidence="2 3" key="1">
    <citation type="submission" date="2019-03" db="EMBL/GenBank/DDBJ databases">
        <title>Single cell metagenomics reveals metabolic interactions within the superorganism composed of flagellate Streblomastix strix and complex community of Bacteroidetes bacteria on its surface.</title>
        <authorList>
            <person name="Treitli S.C."/>
            <person name="Kolisko M."/>
            <person name="Husnik F."/>
            <person name="Keeling P."/>
            <person name="Hampl V."/>
        </authorList>
    </citation>
    <scope>NUCLEOTIDE SEQUENCE [LARGE SCALE GENOMIC DNA]</scope>
    <source>
        <strain evidence="2">ST1C</strain>
    </source>
</reference>
<evidence type="ECO:0000313" key="2">
    <source>
        <dbReference type="EMBL" id="KAA6389985.1"/>
    </source>
</evidence>
<dbReference type="InterPro" id="IPR052055">
    <property type="entry name" value="Hepadnavirus_pol/RT"/>
</dbReference>
<dbReference type="PROSITE" id="PS50878">
    <property type="entry name" value="RT_POL"/>
    <property type="match status" value="1"/>
</dbReference>
<protein>
    <recommendedName>
        <fullName evidence="1">Reverse transcriptase domain-containing protein</fullName>
    </recommendedName>
</protein>
<dbReference type="PANTHER" id="PTHR33050">
    <property type="entry name" value="REVERSE TRANSCRIPTASE DOMAIN-CONTAINING PROTEIN"/>
    <property type="match status" value="1"/>
</dbReference>
<organism evidence="2 3">
    <name type="scientific">Streblomastix strix</name>
    <dbReference type="NCBI Taxonomy" id="222440"/>
    <lineage>
        <taxon>Eukaryota</taxon>
        <taxon>Metamonada</taxon>
        <taxon>Preaxostyla</taxon>
        <taxon>Oxymonadida</taxon>
        <taxon>Streblomastigidae</taxon>
        <taxon>Streblomastix</taxon>
    </lineage>
</organism>
<evidence type="ECO:0000313" key="3">
    <source>
        <dbReference type="Proteomes" id="UP000324800"/>
    </source>
</evidence>
<dbReference type="InterPro" id="IPR043502">
    <property type="entry name" value="DNA/RNA_pol_sf"/>
</dbReference>
<dbReference type="AlphaFoldDB" id="A0A5J4W5K4"/>
<dbReference type="InterPro" id="IPR043128">
    <property type="entry name" value="Rev_trsase/Diguanyl_cyclase"/>
</dbReference>
<proteinExistence type="predicted"/>
<gene>
    <name evidence="2" type="ORF">EZS28_014492</name>
</gene>
<dbReference type="Proteomes" id="UP000324800">
    <property type="component" value="Unassembled WGS sequence"/>
</dbReference>
<dbReference type="PANTHER" id="PTHR33050:SF7">
    <property type="entry name" value="RIBONUCLEASE H"/>
    <property type="match status" value="1"/>
</dbReference>
<dbReference type="Gene3D" id="3.30.70.270">
    <property type="match status" value="1"/>
</dbReference>
<comment type="caution">
    <text evidence="2">The sequence shown here is derived from an EMBL/GenBank/DDBJ whole genome shotgun (WGS) entry which is preliminary data.</text>
</comment>
<dbReference type="OrthoDB" id="1430630at2759"/>
<dbReference type="Pfam" id="PF00078">
    <property type="entry name" value="RVT_1"/>
    <property type="match status" value="1"/>
</dbReference>
<dbReference type="Gene3D" id="3.10.10.10">
    <property type="entry name" value="HIV Type 1 Reverse Transcriptase, subunit A, domain 1"/>
    <property type="match status" value="1"/>
</dbReference>
<dbReference type="EMBL" id="SNRW01003390">
    <property type="protein sequence ID" value="KAA6389985.1"/>
    <property type="molecule type" value="Genomic_DNA"/>
</dbReference>
<accession>A0A5J4W5K4</accession>
<evidence type="ECO:0000259" key="1">
    <source>
        <dbReference type="PROSITE" id="PS50878"/>
    </source>
</evidence>